<dbReference type="InterPro" id="IPR036188">
    <property type="entry name" value="FAD/NAD-bd_sf"/>
</dbReference>
<dbReference type="Pfam" id="PF01593">
    <property type="entry name" value="Amino_oxidase"/>
    <property type="match status" value="1"/>
</dbReference>
<reference evidence="2 3" key="1">
    <citation type="submission" date="2018-10" db="EMBL/GenBank/DDBJ databases">
        <authorList>
            <person name="Criscuolo A."/>
        </authorList>
    </citation>
    <scope>NUCLEOTIDE SEQUENCE [LARGE SCALE GENOMIC DNA]</scope>
    <source>
        <strain evidence="2">DnA1</strain>
    </source>
</reference>
<proteinExistence type="predicted"/>
<protein>
    <submittedName>
        <fullName evidence="2">15-cis-phytoene desaturase</fullName>
        <ecNumber evidence="2">1.3.5.5</ecNumber>
    </submittedName>
</protein>
<name>A0A3P4BA58_9BURK</name>
<dbReference type="InterPro" id="IPR002937">
    <property type="entry name" value="Amino_oxidase"/>
</dbReference>
<evidence type="ECO:0000259" key="1">
    <source>
        <dbReference type="Pfam" id="PF01593"/>
    </source>
</evidence>
<dbReference type="GO" id="GO:0016491">
    <property type="term" value="F:oxidoreductase activity"/>
    <property type="evidence" value="ECO:0007669"/>
    <property type="project" value="UniProtKB-KW"/>
</dbReference>
<feature type="domain" description="Amine oxidase" evidence="1">
    <location>
        <begin position="21"/>
        <end position="440"/>
    </location>
</feature>
<evidence type="ECO:0000313" key="3">
    <source>
        <dbReference type="Proteomes" id="UP000277294"/>
    </source>
</evidence>
<gene>
    <name evidence="2" type="primary">pds</name>
    <name evidence="2" type="ORF">PIGHUM_04109</name>
</gene>
<keyword evidence="3" id="KW-1185">Reference proteome</keyword>
<dbReference type="Proteomes" id="UP000277294">
    <property type="component" value="Unassembled WGS sequence"/>
</dbReference>
<dbReference type="SUPFAM" id="SSF51905">
    <property type="entry name" value="FAD/NAD(P)-binding domain"/>
    <property type="match status" value="1"/>
</dbReference>
<dbReference type="PRINTS" id="PR00419">
    <property type="entry name" value="ADXRDTASE"/>
</dbReference>
<dbReference type="Gene3D" id="3.50.50.60">
    <property type="entry name" value="FAD/NAD(P)-binding domain"/>
    <property type="match status" value="1"/>
</dbReference>
<dbReference type="PANTHER" id="PTHR42923:SF47">
    <property type="entry name" value="BLR3003 PROTEIN"/>
    <property type="match status" value="1"/>
</dbReference>
<evidence type="ECO:0000313" key="2">
    <source>
        <dbReference type="EMBL" id="VCU72015.1"/>
    </source>
</evidence>
<organism evidence="2 3">
    <name type="scientific">Pigmentiphaga humi</name>
    <dbReference type="NCBI Taxonomy" id="2478468"/>
    <lineage>
        <taxon>Bacteria</taxon>
        <taxon>Pseudomonadati</taxon>
        <taxon>Pseudomonadota</taxon>
        <taxon>Betaproteobacteria</taxon>
        <taxon>Burkholderiales</taxon>
        <taxon>Alcaligenaceae</taxon>
        <taxon>Pigmentiphaga</taxon>
    </lineage>
</organism>
<accession>A0A3P4BA58</accession>
<dbReference type="InterPro" id="IPR017830">
    <property type="entry name" value="SQase_HpnE"/>
</dbReference>
<dbReference type="NCBIfam" id="TIGR03467">
    <property type="entry name" value="HpnE"/>
    <property type="match status" value="1"/>
</dbReference>
<dbReference type="EMBL" id="UWPJ01000034">
    <property type="protein sequence ID" value="VCU72015.1"/>
    <property type="molecule type" value="Genomic_DNA"/>
</dbReference>
<dbReference type="PANTHER" id="PTHR42923">
    <property type="entry name" value="PROTOPORPHYRINOGEN OXIDASE"/>
    <property type="match status" value="1"/>
</dbReference>
<dbReference type="AlphaFoldDB" id="A0A3P4BA58"/>
<dbReference type="EC" id="1.3.5.5" evidence="2"/>
<keyword evidence="2" id="KW-0560">Oxidoreductase</keyword>
<dbReference type="RefSeq" id="WP_246013382.1">
    <property type="nucleotide sequence ID" value="NZ_UWPJ01000034.1"/>
</dbReference>
<sequence length="454" mass="48526">MAADPVLSAAQRVAVVGAGWAGLAAAHELAGRGFAVTVFEASHEAGGRARAVAGKSFENASHPLDNGQHLMLGAYTDTLALMRELGIDMDAVLLRTPLRLETADGSYMLRVPRLPAPLHAAGALLGVRGLSFAARRAAFRLMAWLRLRHWHTPPGWSVAQLLQARTQPAPLVARLWRPLCLAALNTPPDQACARLFAAVLRDGLDAPLAHSDLLLPRRDLSSLWPRAAAARHDMRYGHVVRSVAANGQGVCIDGEPFAAGVLAAPPAVCARLLPDDPAMQPAVQAMQAFRYLPIATLTVRFAAPLRLRFPMLMLDEDPARGHDGQWVFDRGWLLRQNPDHGELAVVASAATALASRDRGRAAGALIEQLQEQLAGHAPGGLPAVRGWELLVDKRATFAARPGLHRPGNATAWPRLALCGDWTDTGYPATLEGAVRSGRQAGRLLAGSLNPMDRT</sequence>
<dbReference type="InterPro" id="IPR050464">
    <property type="entry name" value="Zeta_carotene_desat/Oxidored"/>
</dbReference>